<evidence type="ECO:0000313" key="2">
    <source>
        <dbReference type="Proteomes" id="UP001203036"/>
    </source>
</evidence>
<protein>
    <submittedName>
        <fullName evidence="1">Uncharacterized protein</fullName>
    </submittedName>
</protein>
<accession>A0ACC5ZTK6</accession>
<name>A0ACC5ZTK6_9RHOB</name>
<sequence length="336" mass="37030">MAIFSGPRAQDARGGLSLAMRGGQLRAMSEIVFHLPADWVVDPAAMLPFYQKLTEGLAERGINWRAVPINRDALPGALDADDAFHIINHGRVQHPRALNAGIAYIYPFWNLDPDGIRAFSSIAGRPFRPARVDADKARAFIRRQRDRLVAARQSRYEQPQERAPLPRAEAAVFLQSEGHRTVGETCYLDRWTMLETVLAATEGPVIVKPHPRELDGAVYNRLAAFRAAAPRLAISTGNIHDIIAASDRVVTINSAVGVEAYLHRKPVILCGKADFHHIATVAQSADALGAALRGPAPARHYDKYVYWYFGHMCVNAGGPNLLEQVLHRIRATGYAI</sequence>
<organism evidence="1 2">
    <name type="scientific">Lutimaribacter degradans</name>
    <dbReference type="NCBI Taxonomy" id="2945989"/>
    <lineage>
        <taxon>Bacteria</taxon>
        <taxon>Pseudomonadati</taxon>
        <taxon>Pseudomonadota</taxon>
        <taxon>Alphaproteobacteria</taxon>
        <taxon>Rhodobacterales</taxon>
        <taxon>Roseobacteraceae</taxon>
        <taxon>Lutimaribacter</taxon>
    </lineage>
</organism>
<reference evidence="1" key="1">
    <citation type="submission" date="2022-06" db="EMBL/GenBank/DDBJ databases">
        <title>Lutimaribacter sp. EGI FJ00013, a novel bacterium isolated from a salt lake sediment enrichment.</title>
        <authorList>
            <person name="Gao L."/>
            <person name="Fang B.-Z."/>
            <person name="Li W.-J."/>
        </authorList>
    </citation>
    <scope>NUCLEOTIDE SEQUENCE</scope>
    <source>
        <strain evidence="1">EGI FJ00013</strain>
    </source>
</reference>
<dbReference type="EMBL" id="JAMQGO010000002">
    <property type="protein sequence ID" value="MCM2561402.1"/>
    <property type="molecule type" value="Genomic_DNA"/>
</dbReference>
<comment type="caution">
    <text evidence="1">The sequence shown here is derived from an EMBL/GenBank/DDBJ whole genome shotgun (WGS) entry which is preliminary data.</text>
</comment>
<gene>
    <name evidence="1" type="ORF">M8744_04525</name>
</gene>
<proteinExistence type="predicted"/>
<evidence type="ECO:0000313" key="1">
    <source>
        <dbReference type="EMBL" id="MCM2561402.1"/>
    </source>
</evidence>
<keyword evidence="2" id="KW-1185">Reference proteome</keyword>
<dbReference type="Proteomes" id="UP001203036">
    <property type="component" value="Unassembled WGS sequence"/>
</dbReference>